<dbReference type="AlphaFoldDB" id="H1HNR3"/>
<comment type="caution">
    <text evidence="5">The sequence shown here is derived from an EMBL/GenBank/DDBJ whole genome shotgun (WGS) entry which is preliminary data.</text>
</comment>
<reference evidence="5 6" key="1">
    <citation type="submission" date="2011-12" db="EMBL/GenBank/DDBJ databases">
        <title>The Genome Sequence of Prevotella maculosa OT 289.</title>
        <authorList>
            <consortium name="The Broad Institute Genome Sequencing Platform"/>
            <person name="Earl A."/>
            <person name="Ward D."/>
            <person name="Feldgarden M."/>
            <person name="Gevers D."/>
            <person name="Izard J."/>
            <person name="Blanton J.M."/>
            <person name="Mathney J."/>
            <person name="Tanner A.C."/>
            <person name="Dewhirst F.E."/>
            <person name="Young S.K."/>
            <person name="Zeng Q."/>
            <person name="Gargeya S."/>
            <person name="Fitzgerald M."/>
            <person name="Haas B."/>
            <person name="Abouelleil A."/>
            <person name="Alvarado L."/>
            <person name="Arachchi H.M."/>
            <person name="Berlin A."/>
            <person name="Chapman S.B."/>
            <person name="Gearin G."/>
            <person name="Goldberg J."/>
            <person name="Griggs A."/>
            <person name="Gujja S."/>
            <person name="Hansen M."/>
            <person name="Heiman D."/>
            <person name="Howarth C."/>
            <person name="Larimer J."/>
            <person name="Lui A."/>
            <person name="MacDonald P.J.P."/>
            <person name="McCowen C."/>
            <person name="Montmayeur A."/>
            <person name="Murphy C."/>
            <person name="Neiman D."/>
            <person name="Pearson M."/>
            <person name="Priest M."/>
            <person name="Roberts A."/>
            <person name="Saif S."/>
            <person name="Shea T."/>
            <person name="Sisk P."/>
            <person name="Stolte C."/>
            <person name="Sykes S."/>
            <person name="Wortman J."/>
            <person name="Nusbaum C."/>
            <person name="Birren B."/>
        </authorList>
    </citation>
    <scope>NUCLEOTIDE SEQUENCE [LARGE SCALE GENOMIC DNA]</scope>
    <source>
        <strain evidence="5 6">OT 289</strain>
    </source>
</reference>
<name>H1HNR3_9BACT</name>
<dbReference type="Pfam" id="PF16370">
    <property type="entry name" value="MetallophosC"/>
    <property type="match status" value="1"/>
</dbReference>
<dbReference type="InterPro" id="IPR029052">
    <property type="entry name" value="Metallo-depent_PP-like"/>
</dbReference>
<dbReference type="PROSITE" id="PS51257">
    <property type="entry name" value="PROKAR_LIPOPROTEIN"/>
    <property type="match status" value="1"/>
</dbReference>
<evidence type="ECO:0000259" key="4">
    <source>
        <dbReference type="Pfam" id="PF16371"/>
    </source>
</evidence>
<dbReference type="HOGENOM" id="CLU_016483_0_1_10"/>
<gene>
    <name evidence="5" type="ORF">HMPREF9944_01807</name>
</gene>
<dbReference type="CDD" id="cd00838">
    <property type="entry name" value="MPP_superfamily"/>
    <property type="match status" value="1"/>
</dbReference>
<dbReference type="Proteomes" id="UP000003167">
    <property type="component" value="Unassembled WGS sequence"/>
</dbReference>
<evidence type="ECO:0008006" key="7">
    <source>
        <dbReference type="Google" id="ProtNLM"/>
    </source>
</evidence>
<evidence type="ECO:0000256" key="1">
    <source>
        <dbReference type="SAM" id="SignalP"/>
    </source>
</evidence>
<accession>H1HNR3</accession>
<dbReference type="PANTHER" id="PTHR43143">
    <property type="entry name" value="METALLOPHOSPHOESTERASE, CALCINEURIN SUPERFAMILY"/>
    <property type="match status" value="1"/>
</dbReference>
<dbReference type="RefSeq" id="WP_008565812.1">
    <property type="nucleotide sequence ID" value="NZ_JH594505.1"/>
</dbReference>
<evidence type="ECO:0000259" key="3">
    <source>
        <dbReference type="Pfam" id="PF16370"/>
    </source>
</evidence>
<feature type="domain" description="Calcineurin-like phosphoesterase" evidence="2">
    <location>
        <begin position="133"/>
        <end position="325"/>
    </location>
</feature>
<proteinExistence type="predicted"/>
<dbReference type="InterPro" id="IPR004843">
    <property type="entry name" value="Calcineurin-like_PHP"/>
</dbReference>
<dbReference type="Gene3D" id="3.60.21.10">
    <property type="match status" value="1"/>
</dbReference>
<dbReference type="STRING" id="999422.HMPREF9944_01807"/>
<evidence type="ECO:0000259" key="2">
    <source>
        <dbReference type="Pfam" id="PF00149"/>
    </source>
</evidence>
<protein>
    <recommendedName>
        <fullName evidence="7">Calcineurin-like phosphoesterase domain-containing protein</fullName>
    </recommendedName>
</protein>
<dbReference type="PANTHER" id="PTHR43143:SF1">
    <property type="entry name" value="SERINE_THREONINE-PROTEIN PHOSPHATASE CPPED1"/>
    <property type="match status" value="1"/>
</dbReference>
<dbReference type="InterPro" id="IPR032288">
    <property type="entry name" value="Metallophos_C"/>
</dbReference>
<feature type="domain" description="Calcineurin-like phosphoesterase C-terminal" evidence="3">
    <location>
        <begin position="339"/>
        <end position="508"/>
    </location>
</feature>
<dbReference type="InterPro" id="IPR051918">
    <property type="entry name" value="STPP_CPPED1"/>
</dbReference>
<dbReference type="OrthoDB" id="9776255at2"/>
<sequence length="516" mass="58535">MYKNIRYIYAILLLLGLFSCADNNVAVRSGLENSELTIRHKPGMNVVGYVTVDGKPRSGVVVSDGVNVVVTDEKGEYQMRSVGRQHVFVSVPADCEIPIENKMPKIYKTLTFTDAVIQMNFDLKARPKLSKFKLLTLADVQIGDAEDIRRLREEVMGNISSYAQSLSGPVYGISLGDIVWNVPALYPTYIEQVTRTGVPTFSVIGNHDHNEKVKNDTESDKEYRDALGPTYYSCNIGDWHIVALDDILYSGVHGRNDYSGTITQQQLDWLKKDLAYVDKDKSILIGVHIPTSRRTSGTHVSNNKALYDLVKDYHRVEILSGHTHNNFTTTIAPNIRETTFGAVMGAFWNGKICNDGSPRGFAVLEFEGNELTNEYYMGSDTDRNYQIEVYVPGDATFRWGRVNEPIKTPFDARPLVTDMERVLVNVFNWHTDWTVELKEDDGAWTPLTNNTKWLDPEAVRTLQYSNSWEKRPSAEPEENNDHMFVYYPKNQSWKQISVRATDPYGNVYTKTANHPK</sequence>
<dbReference type="EMBL" id="AGEK01000031">
    <property type="protein sequence ID" value="EHO68776.1"/>
    <property type="molecule type" value="Genomic_DNA"/>
</dbReference>
<keyword evidence="6" id="KW-1185">Reference proteome</keyword>
<feature type="domain" description="Calcineurin-like phosphoesterase N-terminal" evidence="4">
    <location>
        <begin position="48"/>
        <end position="123"/>
    </location>
</feature>
<feature type="signal peptide" evidence="1">
    <location>
        <begin position="1"/>
        <end position="21"/>
    </location>
</feature>
<dbReference type="Pfam" id="PF00149">
    <property type="entry name" value="Metallophos"/>
    <property type="match status" value="1"/>
</dbReference>
<feature type="chain" id="PRO_5003551605" description="Calcineurin-like phosphoesterase domain-containing protein" evidence="1">
    <location>
        <begin position="22"/>
        <end position="516"/>
    </location>
</feature>
<dbReference type="SUPFAM" id="SSF56300">
    <property type="entry name" value="Metallo-dependent phosphatases"/>
    <property type="match status" value="1"/>
</dbReference>
<evidence type="ECO:0000313" key="5">
    <source>
        <dbReference type="EMBL" id="EHO68776.1"/>
    </source>
</evidence>
<dbReference type="Pfam" id="PF16371">
    <property type="entry name" value="MetallophosN"/>
    <property type="match status" value="1"/>
</dbReference>
<organism evidence="5 6">
    <name type="scientific">Segatella maculosa OT 289</name>
    <dbReference type="NCBI Taxonomy" id="999422"/>
    <lineage>
        <taxon>Bacteria</taxon>
        <taxon>Pseudomonadati</taxon>
        <taxon>Bacteroidota</taxon>
        <taxon>Bacteroidia</taxon>
        <taxon>Bacteroidales</taxon>
        <taxon>Prevotellaceae</taxon>
        <taxon>Segatella</taxon>
    </lineage>
</organism>
<evidence type="ECO:0000313" key="6">
    <source>
        <dbReference type="Proteomes" id="UP000003167"/>
    </source>
</evidence>
<keyword evidence="1" id="KW-0732">Signal</keyword>
<dbReference type="GO" id="GO:0016787">
    <property type="term" value="F:hydrolase activity"/>
    <property type="evidence" value="ECO:0007669"/>
    <property type="project" value="InterPro"/>
</dbReference>
<dbReference type="PATRIC" id="fig|999422.3.peg.1901"/>
<dbReference type="InterPro" id="IPR032285">
    <property type="entry name" value="Metallophos_N"/>
</dbReference>